<evidence type="ECO:0000313" key="2">
    <source>
        <dbReference type="EMBL" id="KAK3019539.1"/>
    </source>
</evidence>
<proteinExistence type="predicted"/>
<dbReference type="PROSITE" id="PS50829">
    <property type="entry name" value="GYF"/>
    <property type="match status" value="1"/>
</dbReference>
<dbReference type="Proteomes" id="UP001188597">
    <property type="component" value="Unassembled WGS sequence"/>
</dbReference>
<comment type="caution">
    <text evidence="2">The sequence shown here is derived from an EMBL/GenBank/DDBJ whole genome shotgun (WGS) entry which is preliminary data.</text>
</comment>
<dbReference type="InterPro" id="IPR003169">
    <property type="entry name" value="GYF"/>
</dbReference>
<dbReference type="PANTHER" id="PTHR46851">
    <property type="entry name" value="OS01G0884500 PROTEIN"/>
    <property type="match status" value="1"/>
</dbReference>
<dbReference type="InterPro" id="IPR035445">
    <property type="entry name" value="GYF-like_dom_sf"/>
</dbReference>
<feature type="domain" description="GYF" evidence="1">
    <location>
        <begin position="192"/>
        <end position="246"/>
    </location>
</feature>
<name>A0AA88W488_9ASTE</name>
<reference evidence="2" key="1">
    <citation type="submission" date="2022-12" db="EMBL/GenBank/DDBJ databases">
        <title>Draft genome assemblies for two species of Escallonia (Escalloniales).</title>
        <authorList>
            <person name="Chanderbali A."/>
            <person name="Dervinis C."/>
            <person name="Anghel I."/>
            <person name="Soltis D."/>
            <person name="Soltis P."/>
            <person name="Zapata F."/>
        </authorList>
    </citation>
    <scope>NUCLEOTIDE SEQUENCE</scope>
    <source>
        <strain evidence="2">UCBG64.0493</strain>
        <tissue evidence="2">Leaf</tissue>
    </source>
</reference>
<dbReference type="SUPFAM" id="SSF55277">
    <property type="entry name" value="GYF domain"/>
    <property type="match status" value="1"/>
</dbReference>
<organism evidence="2 3">
    <name type="scientific">Escallonia herrerae</name>
    <dbReference type="NCBI Taxonomy" id="1293975"/>
    <lineage>
        <taxon>Eukaryota</taxon>
        <taxon>Viridiplantae</taxon>
        <taxon>Streptophyta</taxon>
        <taxon>Embryophyta</taxon>
        <taxon>Tracheophyta</taxon>
        <taxon>Spermatophyta</taxon>
        <taxon>Magnoliopsida</taxon>
        <taxon>eudicotyledons</taxon>
        <taxon>Gunneridae</taxon>
        <taxon>Pentapetalae</taxon>
        <taxon>asterids</taxon>
        <taxon>campanulids</taxon>
        <taxon>Escalloniales</taxon>
        <taxon>Escalloniaceae</taxon>
        <taxon>Escallonia</taxon>
    </lineage>
</organism>
<dbReference type="AlphaFoldDB" id="A0AA88W488"/>
<dbReference type="PANTHER" id="PTHR46851:SF11">
    <property type="entry name" value="GYF DOMAIN-CONTAINING PROTEIN"/>
    <property type="match status" value="1"/>
</dbReference>
<protein>
    <recommendedName>
        <fullName evidence="1">GYF domain-containing protein</fullName>
    </recommendedName>
</protein>
<evidence type="ECO:0000313" key="3">
    <source>
        <dbReference type="Proteomes" id="UP001188597"/>
    </source>
</evidence>
<sequence length="251" mass="27604">MPSEQSRLLLEVPKVIAEELEPEPTLQECVENVEEGISCSPKLISRVASDVSADLETNQTSSRQISESIVVAGSKDAIIPSQVSFCKSSVGGEGNTFTNGITSVKEYGKVATFKTHKQDMKTEDRPAGLVQQKISSSVVTNGEIQIVKAVENEGTRVMAAKQVTASQVIELSDDEEAEDLDVGKHILEHPDSVIWYYLDPQGDVQGPFSMRALKRWSDANYFQPGFKVWKKGQIPDNSVSLNDMLGRIFRN</sequence>
<gene>
    <name evidence="2" type="ORF">RJ639_004327</name>
</gene>
<dbReference type="Gene3D" id="3.30.1490.40">
    <property type="match status" value="1"/>
</dbReference>
<dbReference type="EMBL" id="JAVXUP010000870">
    <property type="protein sequence ID" value="KAK3019539.1"/>
    <property type="molecule type" value="Genomic_DNA"/>
</dbReference>
<evidence type="ECO:0000259" key="1">
    <source>
        <dbReference type="PROSITE" id="PS50829"/>
    </source>
</evidence>
<accession>A0AA88W488</accession>
<keyword evidence="3" id="KW-1185">Reference proteome</keyword>
<dbReference type="InterPro" id="IPR045894">
    <property type="entry name" value="At5g08430-like"/>
</dbReference>
<dbReference type="SMART" id="SM00444">
    <property type="entry name" value="GYF"/>
    <property type="match status" value="1"/>
</dbReference>
<dbReference type="Pfam" id="PF02213">
    <property type="entry name" value="GYF"/>
    <property type="match status" value="1"/>
</dbReference>